<evidence type="ECO:0000313" key="2">
    <source>
        <dbReference type="EMBL" id="SVB63883.1"/>
    </source>
</evidence>
<dbReference type="EMBL" id="UINC01050655">
    <property type="protein sequence ID" value="SVB63883.1"/>
    <property type="molecule type" value="Genomic_DNA"/>
</dbReference>
<reference evidence="2" key="1">
    <citation type="submission" date="2018-05" db="EMBL/GenBank/DDBJ databases">
        <authorList>
            <person name="Lanie J.A."/>
            <person name="Ng W.-L."/>
            <person name="Kazmierczak K.M."/>
            <person name="Andrzejewski T.M."/>
            <person name="Davidsen T.M."/>
            <person name="Wayne K.J."/>
            <person name="Tettelin H."/>
            <person name="Glass J.I."/>
            <person name="Rusch D."/>
            <person name="Podicherti R."/>
            <person name="Tsui H.-C.T."/>
            <person name="Winkler M.E."/>
        </authorList>
    </citation>
    <scope>NUCLEOTIDE SEQUENCE</scope>
</reference>
<accession>A0A382FNU1</accession>
<proteinExistence type="predicted"/>
<evidence type="ECO:0000256" key="1">
    <source>
        <dbReference type="SAM" id="MobiDB-lite"/>
    </source>
</evidence>
<feature type="region of interest" description="Disordered" evidence="1">
    <location>
        <begin position="31"/>
        <end position="51"/>
    </location>
</feature>
<sequence length="51" mass="5871">MGKVTRRNLPADDPIFKRGWSIFTVRRPIKKDKNSSKKKEVVKDNKEGVDG</sequence>
<name>A0A382FNU1_9ZZZZ</name>
<gene>
    <name evidence="2" type="ORF">METZ01_LOCUS216737</name>
</gene>
<protein>
    <submittedName>
        <fullName evidence="2">Uncharacterized protein</fullName>
    </submittedName>
</protein>
<organism evidence="2">
    <name type="scientific">marine metagenome</name>
    <dbReference type="NCBI Taxonomy" id="408172"/>
    <lineage>
        <taxon>unclassified sequences</taxon>
        <taxon>metagenomes</taxon>
        <taxon>ecological metagenomes</taxon>
    </lineage>
</organism>
<dbReference type="AlphaFoldDB" id="A0A382FNU1"/>